<name>A0A6B3SW59_9BURK</name>
<dbReference type="Proteomes" id="UP000482155">
    <property type="component" value="Unassembled WGS sequence"/>
</dbReference>
<accession>A0A6B3SW59</accession>
<organism evidence="4 5">
    <name type="scientific">Noviherbaspirillum galbum</name>
    <dbReference type="NCBI Taxonomy" id="2709383"/>
    <lineage>
        <taxon>Bacteria</taxon>
        <taxon>Pseudomonadati</taxon>
        <taxon>Pseudomonadota</taxon>
        <taxon>Betaproteobacteria</taxon>
        <taxon>Burkholderiales</taxon>
        <taxon>Oxalobacteraceae</taxon>
        <taxon>Noviherbaspirillum</taxon>
    </lineage>
</organism>
<evidence type="ECO:0000313" key="4">
    <source>
        <dbReference type="EMBL" id="NEX63166.1"/>
    </source>
</evidence>
<dbReference type="EMBL" id="JAAIVB010000068">
    <property type="protein sequence ID" value="NEX63166.1"/>
    <property type="molecule type" value="Genomic_DNA"/>
</dbReference>
<comment type="caution">
    <text evidence="4">The sequence shown here is derived from an EMBL/GenBank/DDBJ whole genome shotgun (WGS) entry which is preliminary data.</text>
</comment>
<dbReference type="SUPFAM" id="SSF53850">
    <property type="entry name" value="Periplasmic binding protein-like II"/>
    <property type="match status" value="1"/>
</dbReference>
<dbReference type="Gene3D" id="3.40.190.10">
    <property type="entry name" value="Periplasmic binding protein-like II"/>
    <property type="match status" value="2"/>
</dbReference>
<sequence>MLSCSVVAAFLAVIAAVPAAASTITVAWRDKAPYHYIENGVEQGFLLKRARQIFDNAGVPAEFVQEPAKRIWANFAAGAQSYCSIGWYRLPEREAMVQFSEAFHTDPPHTVLVAPNALAQVKAHRTLASLLKDKDLVLGVVDGVSYGPELDAMIKASQNQIDRKTVTPALMTRSVAVSRVSYMFIDRADWEYFNERDDNMRKTIQLDLPDMPQGLNRYITCSKDVPRDVMQRLNKAIDAMNKSKKGA</sequence>
<reference evidence="4 5" key="1">
    <citation type="submission" date="2020-02" db="EMBL/GenBank/DDBJ databases">
        <authorList>
            <person name="Kim M.K."/>
        </authorList>
    </citation>
    <scope>NUCLEOTIDE SEQUENCE [LARGE SCALE GENOMIC DNA]</scope>
    <source>
        <strain evidence="4 5">17J57-3</strain>
    </source>
</reference>
<proteinExistence type="predicted"/>
<evidence type="ECO:0000256" key="2">
    <source>
        <dbReference type="SAM" id="SignalP"/>
    </source>
</evidence>
<dbReference type="InterPro" id="IPR001638">
    <property type="entry name" value="Solute-binding_3/MltF_N"/>
</dbReference>
<evidence type="ECO:0000313" key="5">
    <source>
        <dbReference type="Proteomes" id="UP000482155"/>
    </source>
</evidence>
<dbReference type="Pfam" id="PF00497">
    <property type="entry name" value="SBP_bac_3"/>
    <property type="match status" value="1"/>
</dbReference>
<feature type="chain" id="PRO_5025616566" evidence="2">
    <location>
        <begin position="20"/>
        <end position="247"/>
    </location>
</feature>
<gene>
    <name evidence="4" type="ORF">G3574_18955</name>
</gene>
<feature type="domain" description="Solute-binding protein family 3/N-terminal" evidence="3">
    <location>
        <begin position="24"/>
        <end position="243"/>
    </location>
</feature>
<dbReference type="AlphaFoldDB" id="A0A6B3SW59"/>
<protein>
    <submittedName>
        <fullName evidence="4">Transporter substrate-binding domain-containing protein</fullName>
    </submittedName>
</protein>
<dbReference type="PANTHER" id="PTHR35936">
    <property type="entry name" value="MEMBRANE-BOUND LYTIC MUREIN TRANSGLYCOSYLASE F"/>
    <property type="match status" value="1"/>
</dbReference>
<evidence type="ECO:0000256" key="1">
    <source>
        <dbReference type="ARBA" id="ARBA00022729"/>
    </source>
</evidence>
<keyword evidence="5" id="KW-1185">Reference proteome</keyword>
<keyword evidence="1 2" id="KW-0732">Signal</keyword>
<feature type="signal peptide" evidence="2">
    <location>
        <begin position="1"/>
        <end position="19"/>
    </location>
</feature>
<evidence type="ECO:0000259" key="3">
    <source>
        <dbReference type="Pfam" id="PF00497"/>
    </source>
</evidence>
<dbReference type="PANTHER" id="PTHR35936:SF19">
    <property type="entry name" value="AMINO-ACID-BINDING PROTEIN YXEM-RELATED"/>
    <property type="match status" value="1"/>
</dbReference>